<feature type="transmembrane region" description="Helical" evidence="1">
    <location>
        <begin position="131"/>
        <end position="148"/>
    </location>
</feature>
<proteinExistence type="predicted"/>
<dbReference type="EMBL" id="WBSL01000017">
    <property type="protein sequence ID" value="MPY68211.1"/>
    <property type="molecule type" value="Genomic_DNA"/>
</dbReference>
<keyword evidence="1" id="KW-0472">Membrane</keyword>
<evidence type="ECO:0000313" key="2">
    <source>
        <dbReference type="EMBL" id="MPY68211.1"/>
    </source>
</evidence>
<keyword evidence="1" id="KW-0812">Transmembrane</keyword>
<dbReference type="Proteomes" id="UP000484842">
    <property type="component" value="Unassembled WGS sequence"/>
</dbReference>
<keyword evidence="1" id="KW-1133">Transmembrane helix</keyword>
<evidence type="ECO:0000256" key="1">
    <source>
        <dbReference type="SAM" id="Phobius"/>
    </source>
</evidence>
<comment type="caution">
    <text evidence="2">The sequence shown here is derived from an EMBL/GenBank/DDBJ whole genome shotgun (WGS) entry which is preliminary data.</text>
</comment>
<dbReference type="AlphaFoldDB" id="A0A7X1NZI5"/>
<name>A0A7X1NZI5_9DEIO</name>
<reference evidence="2 3" key="1">
    <citation type="submission" date="2019-10" db="EMBL/GenBank/DDBJ databases">
        <title>Deinococcus sp. isolated from soil.</title>
        <authorList>
            <person name="Li Y."/>
            <person name="Wang J."/>
        </authorList>
    </citation>
    <scope>NUCLEOTIDE SEQUENCE [LARGE SCALE GENOMIC DNA]</scope>
    <source>
        <strain evidence="2 3">SDU3-2</strain>
    </source>
</reference>
<accession>A0A7X1NZI5</accession>
<keyword evidence="3" id="KW-1185">Reference proteome</keyword>
<protein>
    <recommendedName>
        <fullName evidence="4">DUF1648 domain-containing protein</fullName>
    </recommendedName>
</protein>
<evidence type="ECO:0008006" key="4">
    <source>
        <dbReference type="Google" id="ProtNLM"/>
    </source>
</evidence>
<evidence type="ECO:0000313" key="3">
    <source>
        <dbReference type="Proteomes" id="UP000484842"/>
    </source>
</evidence>
<feature type="transmembrane region" description="Helical" evidence="1">
    <location>
        <begin position="99"/>
        <end position="119"/>
    </location>
</feature>
<sequence>MSAGVSRFRRVAGGAALAVLLGTLSWLAFHWATLPDVLPLRMNLNSAPTLGSKARLLFLPPLMGLVFLTFSWSERTGVLNMPDLGSPGRNRAAAREASAGLRFFCTALLALLLLSMVAMSDAAPPGVVRSFFAWVGGAGLAVWLVTALRRR</sequence>
<feature type="transmembrane region" description="Helical" evidence="1">
    <location>
        <begin position="54"/>
        <end position="72"/>
    </location>
</feature>
<gene>
    <name evidence="2" type="ORF">F8S09_16265</name>
</gene>
<feature type="transmembrane region" description="Helical" evidence="1">
    <location>
        <begin position="12"/>
        <end position="34"/>
    </location>
</feature>
<organism evidence="2 3">
    <name type="scientific">Deinococcus terrestris</name>
    <dbReference type="NCBI Taxonomy" id="2651870"/>
    <lineage>
        <taxon>Bacteria</taxon>
        <taxon>Thermotogati</taxon>
        <taxon>Deinococcota</taxon>
        <taxon>Deinococci</taxon>
        <taxon>Deinococcales</taxon>
        <taxon>Deinococcaceae</taxon>
        <taxon>Deinococcus</taxon>
    </lineage>
</organism>
<dbReference type="RefSeq" id="WP_152872518.1">
    <property type="nucleotide sequence ID" value="NZ_WBSL01000017.1"/>
</dbReference>